<evidence type="ECO:0000256" key="8">
    <source>
        <dbReference type="ARBA" id="ARBA00023004"/>
    </source>
</evidence>
<evidence type="ECO:0000256" key="7">
    <source>
        <dbReference type="ARBA" id="ARBA00023002"/>
    </source>
</evidence>
<comment type="cofactor">
    <cofactor evidence="1">
        <name>FMN</name>
        <dbReference type="ChEBI" id="CHEBI:58210"/>
    </cofactor>
</comment>
<proteinExistence type="inferred from homology"/>
<dbReference type="InterPro" id="IPR013785">
    <property type="entry name" value="Aldolase_TIM"/>
</dbReference>
<dbReference type="Proteomes" id="UP000507140">
    <property type="component" value="Unassembled WGS sequence"/>
</dbReference>
<evidence type="ECO:0000256" key="5">
    <source>
        <dbReference type="ARBA" id="ARBA00022643"/>
    </source>
</evidence>
<keyword evidence="4" id="KW-0285">Flavoprotein</keyword>
<dbReference type="SUPFAM" id="SSF51971">
    <property type="entry name" value="Nucleotide-binding domain"/>
    <property type="match status" value="1"/>
</dbReference>
<reference evidence="12 13" key="1">
    <citation type="submission" date="2020-04" db="EMBL/GenBank/DDBJ databases">
        <authorList>
            <person name="De Canck E."/>
        </authorList>
    </citation>
    <scope>NUCLEOTIDE SEQUENCE [LARGE SCALE GENOMIC DNA]</scope>
    <source>
        <strain evidence="12 13">LMG 3415</strain>
    </source>
</reference>
<comment type="similarity">
    <text evidence="3">In the N-terminal section; belongs to the NADH:flavin oxidoreductase/NADH oxidase family.</text>
</comment>
<evidence type="ECO:0000256" key="2">
    <source>
        <dbReference type="ARBA" id="ARBA00001966"/>
    </source>
</evidence>
<evidence type="ECO:0000256" key="1">
    <source>
        <dbReference type="ARBA" id="ARBA00001917"/>
    </source>
</evidence>
<dbReference type="SUPFAM" id="SSF51395">
    <property type="entry name" value="FMN-linked oxidoreductases"/>
    <property type="match status" value="1"/>
</dbReference>
<accession>A0ABM8LKG2</accession>
<dbReference type="SUPFAM" id="SSF51905">
    <property type="entry name" value="FAD/NAD(P)-binding domain"/>
    <property type="match status" value="1"/>
</dbReference>
<dbReference type="InterPro" id="IPR001155">
    <property type="entry name" value="OxRdtase_FMN_N"/>
</dbReference>
<dbReference type="RefSeq" id="WP_013397158.1">
    <property type="nucleotide sequence ID" value="NZ_CADIKR010000008.1"/>
</dbReference>
<keyword evidence="5" id="KW-0288">FMN</keyword>
<evidence type="ECO:0000313" key="13">
    <source>
        <dbReference type="Proteomes" id="UP000507140"/>
    </source>
</evidence>
<evidence type="ECO:0000256" key="6">
    <source>
        <dbReference type="ARBA" id="ARBA00022723"/>
    </source>
</evidence>
<comment type="cofactor">
    <cofactor evidence="2">
        <name>[4Fe-4S] cluster</name>
        <dbReference type="ChEBI" id="CHEBI:49883"/>
    </cofactor>
</comment>
<evidence type="ECO:0000313" key="12">
    <source>
        <dbReference type="EMBL" id="CAB3911188.1"/>
    </source>
</evidence>
<dbReference type="Pfam" id="PF07992">
    <property type="entry name" value="Pyr_redox_2"/>
    <property type="match status" value="1"/>
</dbReference>
<dbReference type="PRINTS" id="PR00469">
    <property type="entry name" value="PNDRDTASEII"/>
</dbReference>
<dbReference type="PANTHER" id="PTHR42917:SF2">
    <property type="entry name" value="2,4-DIENOYL-COA REDUCTASE [(2E)-ENOYL-COA-PRODUCING]"/>
    <property type="match status" value="1"/>
</dbReference>
<dbReference type="EMBL" id="CADIKR010000008">
    <property type="protein sequence ID" value="CAB3911188.1"/>
    <property type="molecule type" value="Genomic_DNA"/>
</dbReference>
<dbReference type="InterPro" id="IPR023753">
    <property type="entry name" value="FAD/NAD-binding_dom"/>
</dbReference>
<feature type="domain" description="NADH:flavin oxidoreductase/NADH oxidase N-terminal" evidence="10">
    <location>
        <begin position="7"/>
        <end position="331"/>
    </location>
</feature>
<feature type="domain" description="FAD/NAD(P)-binding" evidence="11">
    <location>
        <begin position="377"/>
        <end position="643"/>
    </location>
</feature>
<dbReference type="GO" id="GO:0008670">
    <property type="term" value="F:2,4-dienoyl-CoA reductase (NADPH) activity"/>
    <property type="evidence" value="ECO:0007669"/>
    <property type="project" value="UniProtKB-EC"/>
</dbReference>
<evidence type="ECO:0000259" key="10">
    <source>
        <dbReference type="Pfam" id="PF00724"/>
    </source>
</evidence>
<keyword evidence="9" id="KW-0411">Iron-sulfur</keyword>
<dbReference type="InterPro" id="IPR051793">
    <property type="entry name" value="NADH:flavin_oxidoreductase"/>
</dbReference>
<sequence length="672" mass="72635">MHTYRNLLEPYDFGFLKLRNRMVMGAMHTRIETLDQPVQRLAEFFRERTRGEIGLILTGGFAPDLAGRMEEDAPVLDSPDQLAVHQAICRAVHEEGGRIVLQILHAGRYARHALCVGPTDQRASINRYVPRTMSAADIAATVQAIANTARLAREAGYDGVEIMGSEGYLLNEFVSLRTNTRDDAYGGGFERRIRFPLETVQAVRAAAGRDFLLVYRISAIDLVEDGLTGAETAQFAARLQQAGVDMLNTGIGWHESTIPTIAASVPRAGWAFAVRNIKQAVSIPVIASNRISTPQTGEQLLADGVADFVSMARPLLADPEFAAKARQGRADLINRCIACNQACLDRIFTERSASCLVNPRAGRELDYPRGRAGARQRIAVIGGGAAGMAFAVYAAERGHAITLYEAEAELGGQLNLARRVPGKSEFDETLRYFRARLAELEVRVELGRRVTAAELRQAGHDAVVVATGVAPRRPDIEGLDHAKVGFYDEVLSGRRKVGQRVAIIGTGGVAFDTAAFLLAEADESLSPELFTRHWGIDATLRSPGGLAAPAPQKAGRSIHMLQRSLDKPGGHLGKSTGWILKSRLRRAGVQTLAGVTYHRICDAGLEYSCDGVTQVLPVDDVIVCAGQLSRDEISLALAGSGLRVARIGGARHAVELDAARAIEEALQLAQSF</sequence>
<protein>
    <submittedName>
        <fullName evidence="12">2,4-dienoyl-CoA reductase</fullName>
        <ecNumber evidence="12">1.3.1.34</ecNumber>
    </submittedName>
</protein>
<evidence type="ECO:0000259" key="11">
    <source>
        <dbReference type="Pfam" id="PF07992"/>
    </source>
</evidence>
<evidence type="ECO:0000256" key="4">
    <source>
        <dbReference type="ARBA" id="ARBA00022630"/>
    </source>
</evidence>
<name>A0ABM8LKG2_9BURK</name>
<evidence type="ECO:0000256" key="3">
    <source>
        <dbReference type="ARBA" id="ARBA00011048"/>
    </source>
</evidence>
<gene>
    <name evidence="12" type="primary">fadH_2</name>
    <name evidence="12" type="ORF">LMG3415_04979</name>
</gene>
<dbReference type="Gene3D" id="3.20.20.70">
    <property type="entry name" value="Aldolase class I"/>
    <property type="match status" value="1"/>
</dbReference>
<keyword evidence="13" id="KW-1185">Reference proteome</keyword>
<dbReference type="InterPro" id="IPR036188">
    <property type="entry name" value="FAD/NAD-bd_sf"/>
</dbReference>
<evidence type="ECO:0000256" key="9">
    <source>
        <dbReference type="ARBA" id="ARBA00023014"/>
    </source>
</evidence>
<dbReference type="Gene3D" id="3.40.50.720">
    <property type="entry name" value="NAD(P)-binding Rossmann-like Domain"/>
    <property type="match status" value="1"/>
</dbReference>
<dbReference type="PANTHER" id="PTHR42917">
    <property type="entry name" value="2,4-DIENOYL-COA REDUCTASE"/>
    <property type="match status" value="1"/>
</dbReference>
<organism evidence="12 13">
    <name type="scientific">Achromobacter mucicolens</name>
    <dbReference type="NCBI Taxonomy" id="1389922"/>
    <lineage>
        <taxon>Bacteria</taxon>
        <taxon>Pseudomonadati</taxon>
        <taxon>Pseudomonadota</taxon>
        <taxon>Betaproteobacteria</taxon>
        <taxon>Burkholderiales</taxon>
        <taxon>Alcaligenaceae</taxon>
        <taxon>Achromobacter</taxon>
    </lineage>
</organism>
<dbReference type="Gene3D" id="3.50.50.60">
    <property type="entry name" value="FAD/NAD(P)-binding domain"/>
    <property type="match status" value="1"/>
</dbReference>
<keyword evidence="8" id="KW-0408">Iron</keyword>
<dbReference type="PRINTS" id="PR00368">
    <property type="entry name" value="FADPNR"/>
</dbReference>
<dbReference type="EC" id="1.3.1.34" evidence="12"/>
<comment type="caution">
    <text evidence="12">The sequence shown here is derived from an EMBL/GenBank/DDBJ whole genome shotgun (WGS) entry which is preliminary data.</text>
</comment>
<keyword evidence="7 12" id="KW-0560">Oxidoreductase</keyword>
<keyword evidence="6" id="KW-0479">Metal-binding</keyword>
<dbReference type="CDD" id="cd02930">
    <property type="entry name" value="DCR_FMN"/>
    <property type="match status" value="1"/>
</dbReference>
<dbReference type="Pfam" id="PF00724">
    <property type="entry name" value="Oxidored_FMN"/>
    <property type="match status" value="1"/>
</dbReference>